<dbReference type="EMBL" id="CACRXK020015406">
    <property type="protein sequence ID" value="CAB4028329.1"/>
    <property type="molecule type" value="Genomic_DNA"/>
</dbReference>
<evidence type="ECO:0000259" key="1">
    <source>
        <dbReference type="Pfam" id="PF13676"/>
    </source>
</evidence>
<reference evidence="2" key="1">
    <citation type="submission" date="2020-04" db="EMBL/GenBank/DDBJ databases">
        <authorList>
            <person name="Alioto T."/>
            <person name="Alioto T."/>
            <person name="Gomez Garrido J."/>
        </authorList>
    </citation>
    <scope>NUCLEOTIDE SEQUENCE</scope>
    <source>
        <strain evidence="2">A484AB</strain>
    </source>
</reference>
<dbReference type="OrthoDB" id="6078042at2759"/>
<dbReference type="Proteomes" id="UP001152795">
    <property type="component" value="Unassembled WGS sequence"/>
</dbReference>
<name>A0A7D9L6I7_PARCT</name>
<dbReference type="InterPro" id="IPR046349">
    <property type="entry name" value="C1-like_sf"/>
</dbReference>
<dbReference type="InterPro" id="IPR035897">
    <property type="entry name" value="Toll_tir_struct_dom_sf"/>
</dbReference>
<dbReference type="PANTHER" id="PTHR47508:SF1">
    <property type="entry name" value="NON-SPECIFIC SERINE_THREONINE PROTEIN KINASE"/>
    <property type="match status" value="1"/>
</dbReference>
<evidence type="ECO:0000313" key="3">
    <source>
        <dbReference type="Proteomes" id="UP001152795"/>
    </source>
</evidence>
<feature type="domain" description="TIR" evidence="1">
    <location>
        <begin position="218"/>
        <end position="340"/>
    </location>
</feature>
<dbReference type="GO" id="GO:0016874">
    <property type="term" value="F:ligase activity"/>
    <property type="evidence" value="ECO:0007669"/>
    <property type="project" value="UniProtKB-KW"/>
</dbReference>
<keyword evidence="3" id="KW-1185">Reference proteome</keyword>
<dbReference type="InterPro" id="IPR000157">
    <property type="entry name" value="TIR_dom"/>
</dbReference>
<proteinExistence type="predicted"/>
<dbReference type="Gene3D" id="3.40.50.10140">
    <property type="entry name" value="Toll/interleukin-1 receptor homology (TIR) domain"/>
    <property type="match status" value="1"/>
</dbReference>
<dbReference type="SUPFAM" id="SSF52200">
    <property type="entry name" value="Toll/Interleukin receptor TIR domain"/>
    <property type="match status" value="1"/>
</dbReference>
<sequence length="357" mass="40179">MAAYLKLPAAHKHTLYFLESTKLSAAKGLSCWTCDACKRTSKEMQWTHSYRCMDCDLDICEECSKPIKTTTHPHRFVVSDAKAIYPNGKWGCDNCGCNYSSQGYLPWHCEEGCFFDICFGCTRSHKSHAHPHPLKKANSKLLYPKMTYWRCDRCQATSMHDAQDKPYHCTKCTFDLCFKCLKETIDVEPETKPSRATVTATDGGGFVADVSTEPAAQVFISYNWNIQDKVLELKRNLESMNIRCWMDTGNMVGGDDLKKEIDKGMRGAKIVISFQIVISCVTKAYSESNACQQEVALADVLKKPILPVLFESLKWPPEGPMAMPFAPLIYVSLEDGLTRENLDKVVKTIKSRTGTKG</sequence>
<dbReference type="GO" id="GO:0007165">
    <property type="term" value="P:signal transduction"/>
    <property type="evidence" value="ECO:0007669"/>
    <property type="project" value="InterPro"/>
</dbReference>
<protein>
    <submittedName>
        <fullName evidence="2">E3 ubiquitin- ligase Mdm2</fullName>
    </submittedName>
</protein>
<comment type="caution">
    <text evidence="2">The sequence shown here is derived from an EMBL/GenBank/DDBJ whole genome shotgun (WGS) entry which is preliminary data.</text>
</comment>
<dbReference type="PANTHER" id="PTHR47508">
    <property type="entry name" value="SAM DOMAIN-CONTAINING PROTEIN-RELATED"/>
    <property type="match status" value="1"/>
</dbReference>
<organism evidence="2 3">
    <name type="scientific">Paramuricea clavata</name>
    <name type="common">Red gorgonian</name>
    <name type="synonym">Violescent sea-whip</name>
    <dbReference type="NCBI Taxonomy" id="317549"/>
    <lineage>
        <taxon>Eukaryota</taxon>
        <taxon>Metazoa</taxon>
        <taxon>Cnidaria</taxon>
        <taxon>Anthozoa</taxon>
        <taxon>Octocorallia</taxon>
        <taxon>Malacalcyonacea</taxon>
        <taxon>Plexauridae</taxon>
        <taxon>Paramuricea</taxon>
    </lineage>
</organism>
<accession>A0A7D9L6I7</accession>
<dbReference type="AlphaFoldDB" id="A0A7D9L6I7"/>
<keyword evidence="2" id="KW-0436">Ligase</keyword>
<gene>
    <name evidence="2" type="ORF">PACLA_8A015239</name>
</gene>
<dbReference type="Pfam" id="PF13676">
    <property type="entry name" value="TIR_2"/>
    <property type="match status" value="1"/>
</dbReference>
<dbReference type="SUPFAM" id="SSF57889">
    <property type="entry name" value="Cysteine-rich domain"/>
    <property type="match status" value="1"/>
</dbReference>
<evidence type="ECO:0000313" key="2">
    <source>
        <dbReference type="EMBL" id="CAB4028329.1"/>
    </source>
</evidence>